<evidence type="ECO:0000313" key="2">
    <source>
        <dbReference type="EMBL" id="MBS2546124.1"/>
    </source>
</evidence>
<dbReference type="Pfam" id="PF13487">
    <property type="entry name" value="HD_5"/>
    <property type="match status" value="1"/>
</dbReference>
<gene>
    <name evidence="2" type="ORF">KGQ19_04510</name>
</gene>
<keyword evidence="1" id="KW-1133">Transmembrane helix</keyword>
<proteinExistence type="predicted"/>
<feature type="transmembrane region" description="Helical" evidence="1">
    <location>
        <begin position="105"/>
        <end position="126"/>
    </location>
</feature>
<dbReference type="InterPro" id="IPR003607">
    <property type="entry name" value="HD/PDEase_dom"/>
</dbReference>
<feature type="transmembrane region" description="Helical" evidence="1">
    <location>
        <begin position="29"/>
        <end position="49"/>
    </location>
</feature>
<evidence type="ECO:0000313" key="3">
    <source>
        <dbReference type="Proteomes" id="UP000730482"/>
    </source>
</evidence>
<organism evidence="2 3">
    <name type="scientific">Catenulispora pinistramenti</name>
    <dbReference type="NCBI Taxonomy" id="2705254"/>
    <lineage>
        <taxon>Bacteria</taxon>
        <taxon>Bacillati</taxon>
        <taxon>Actinomycetota</taxon>
        <taxon>Actinomycetes</taxon>
        <taxon>Catenulisporales</taxon>
        <taxon>Catenulisporaceae</taxon>
        <taxon>Catenulispora</taxon>
    </lineage>
</organism>
<dbReference type="SUPFAM" id="SSF109604">
    <property type="entry name" value="HD-domain/PDEase-like"/>
    <property type="match status" value="1"/>
</dbReference>
<dbReference type="Gene3D" id="1.10.3210.10">
    <property type="entry name" value="Hypothetical protein af1432"/>
    <property type="match status" value="1"/>
</dbReference>
<dbReference type="InterPro" id="IPR052020">
    <property type="entry name" value="Cyclic_di-GMP/3'3'-cGAMP_PDE"/>
</dbReference>
<feature type="transmembrane region" description="Helical" evidence="1">
    <location>
        <begin position="138"/>
        <end position="158"/>
    </location>
</feature>
<dbReference type="Proteomes" id="UP000730482">
    <property type="component" value="Unassembled WGS sequence"/>
</dbReference>
<sequence>MNHAKPPAHRAAFDADSDARTAWAQSNPVLLVLACFVAFAAVGSCAVHGFSQPGYALAFGFIIAAGEAFRVRLPGGREAAPLGAATALAYAVITEIGHQPALHNAPQAVAVAAFGFLVGSVPHLAVRRPTTLDYTARRFLMVALIAWLFRMFYLRWVLGARVDGPKLAQTTAMDPGFLTHHLHSVSVGAATAGFLVLAIISDGLMGAVLQAGQHRRPILAAARDEVRFTTRVGLAVVATALLVTLASRTMSIWVLPALCLPLAFTQVSLRRFARIKEVHLETIRALSRITEVAGLTQPGHARRVARTCQRIGRELGLSEDQLLDLEYASLMHDIGQLSVAEPVHGGRTAPLSLQRQRELARAGAEVIRRAGALGNAAEIVEHHPDPFGAAGPLPSRILRVANDYDDLAGEAPEPAERTEALRNIRLGLAVHYDPAVVESLSRMVGE</sequence>
<name>A0ABS5KKC6_9ACTN</name>
<keyword evidence="3" id="KW-1185">Reference proteome</keyword>
<feature type="transmembrane region" description="Helical" evidence="1">
    <location>
        <begin position="185"/>
        <end position="208"/>
    </location>
</feature>
<accession>A0ABS5KKC6</accession>
<evidence type="ECO:0000256" key="1">
    <source>
        <dbReference type="SAM" id="Phobius"/>
    </source>
</evidence>
<dbReference type="PROSITE" id="PS51257">
    <property type="entry name" value="PROKAR_LIPOPROTEIN"/>
    <property type="match status" value="1"/>
</dbReference>
<dbReference type="PANTHER" id="PTHR45228">
    <property type="entry name" value="CYCLIC DI-GMP PHOSPHODIESTERASE TM_0186-RELATED"/>
    <property type="match status" value="1"/>
</dbReference>
<dbReference type="CDD" id="cd00077">
    <property type="entry name" value="HDc"/>
    <property type="match status" value="1"/>
</dbReference>
<protein>
    <submittedName>
        <fullName evidence="2">HD domain-containing protein</fullName>
    </submittedName>
</protein>
<dbReference type="EMBL" id="JAAFYZ010000009">
    <property type="protein sequence ID" value="MBS2546124.1"/>
    <property type="molecule type" value="Genomic_DNA"/>
</dbReference>
<comment type="caution">
    <text evidence="2">The sequence shown here is derived from an EMBL/GenBank/DDBJ whole genome shotgun (WGS) entry which is preliminary data.</text>
</comment>
<keyword evidence="1" id="KW-0812">Transmembrane</keyword>
<feature type="transmembrane region" description="Helical" evidence="1">
    <location>
        <begin position="228"/>
        <end position="246"/>
    </location>
</feature>
<keyword evidence="1" id="KW-0472">Membrane</keyword>
<dbReference type="PANTHER" id="PTHR45228:SF4">
    <property type="entry name" value="LIPOPROTEIN"/>
    <property type="match status" value="1"/>
</dbReference>
<reference evidence="2 3" key="1">
    <citation type="submission" date="2020-02" db="EMBL/GenBank/DDBJ databases">
        <title>Acidophilic actinobacteria isolated from forest soil.</title>
        <authorList>
            <person name="Golinska P."/>
        </authorList>
    </citation>
    <scope>NUCLEOTIDE SEQUENCE [LARGE SCALE GENOMIC DNA]</scope>
    <source>
        <strain evidence="2 3">NL8</strain>
    </source>
</reference>
<dbReference type="RefSeq" id="WP_212007775.1">
    <property type="nucleotide sequence ID" value="NZ_JAAFYZ010000009.1"/>
</dbReference>